<organism evidence="1">
    <name type="scientific">marine sediment metagenome</name>
    <dbReference type="NCBI Taxonomy" id="412755"/>
    <lineage>
        <taxon>unclassified sequences</taxon>
        <taxon>metagenomes</taxon>
        <taxon>ecological metagenomes</taxon>
    </lineage>
</organism>
<accession>X1DWT0</accession>
<dbReference type="EMBL" id="BART01028080">
    <property type="protein sequence ID" value="GAH00848.1"/>
    <property type="molecule type" value="Genomic_DNA"/>
</dbReference>
<name>X1DWT0_9ZZZZ</name>
<dbReference type="AlphaFoldDB" id="X1DWT0"/>
<reference evidence="1" key="1">
    <citation type="journal article" date="2014" name="Front. Microbiol.">
        <title>High frequency of phylogenetically diverse reductive dehalogenase-homologous genes in deep subseafloor sedimentary metagenomes.</title>
        <authorList>
            <person name="Kawai M."/>
            <person name="Futagami T."/>
            <person name="Toyoda A."/>
            <person name="Takaki Y."/>
            <person name="Nishi S."/>
            <person name="Hori S."/>
            <person name="Arai W."/>
            <person name="Tsubouchi T."/>
            <person name="Morono Y."/>
            <person name="Uchiyama I."/>
            <person name="Ito T."/>
            <person name="Fujiyama A."/>
            <person name="Inagaki F."/>
            <person name="Takami H."/>
        </authorList>
    </citation>
    <scope>NUCLEOTIDE SEQUENCE</scope>
    <source>
        <strain evidence="1">Expedition CK06-06</strain>
    </source>
</reference>
<evidence type="ECO:0000313" key="1">
    <source>
        <dbReference type="EMBL" id="GAH00848.1"/>
    </source>
</evidence>
<protein>
    <submittedName>
        <fullName evidence="1">Uncharacterized protein</fullName>
    </submittedName>
</protein>
<feature type="non-terminal residue" evidence="1">
    <location>
        <position position="75"/>
    </location>
</feature>
<gene>
    <name evidence="1" type="ORF">S01H4_49609</name>
</gene>
<proteinExistence type="predicted"/>
<comment type="caution">
    <text evidence="1">The sequence shown here is derived from an EMBL/GenBank/DDBJ whole genome shotgun (WGS) entry which is preliminary data.</text>
</comment>
<sequence length="75" mass="8613">MKIIAKTLLASSLCMFMTVSAHAGRYQDDGRLMDRMERQHERIVKGFESGTLTRKEGKLLKNKSTRLIVWPGYLV</sequence>